<feature type="compositionally biased region" description="Acidic residues" evidence="7">
    <location>
        <begin position="242"/>
        <end position="256"/>
    </location>
</feature>
<feature type="domain" description="Mif2/CENP-C cupin" evidence="8">
    <location>
        <begin position="428"/>
        <end position="511"/>
    </location>
</feature>
<dbReference type="PANTHER" id="PTHR16684:SF11">
    <property type="entry name" value="CENTROMERE PROTEIN C"/>
    <property type="match status" value="1"/>
</dbReference>
<feature type="compositionally biased region" description="Basic and acidic residues" evidence="7">
    <location>
        <begin position="280"/>
        <end position="293"/>
    </location>
</feature>
<dbReference type="Pfam" id="PF11699">
    <property type="entry name" value="CENP-C_C"/>
    <property type="match status" value="1"/>
</dbReference>
<feature type="compositionally biased region" description="Low complexity" evidence="7">
    <location>
        <begin position="143"/>
        <end position="154"/>
    </location>
</feature>
<feature type="region of interest" description="Disordered" evidence="7">
    <location>
        <begin position="59"/>
        <end position="85"/>
    </location>
</feature>
<evidence type="ECO:0000313" key="9">
    <source>
        <dbReference type="EMBL" id="EGO21239.1"/>
    </source>
</evidence>
<sequence length="578" mass="64230">MPREPERRKSSIGSRRGPPKRHIPFRGDDLGLGKKTGITVDYVDPDSDEFEPFVEIMKQADKRPQPQVKTKKKKVSLAPPLELDEDGEMSMDLAESNQGSPLAYFTNAHRSIAPNSINRIGSSSRAIPRVSDVDYDQVPSPRPRSSLYSRRSSLANGAGPSNLSTSHTALDPELGFEDADGGFDDYEPPENNASPEVSPRRTSFTQIDQDGEDEEEAAAIEEDIISRPQSSRKGKGRADPTVNDDIEQGSDENVEDEIARGLEDVDNGEADAEEDPENDPPAKKTRTEEEQTKKSKGRPKKADKVMQSAERSPDPQEVRRGKRHRYQPLEYWRQERVKYGRRDSGVTLVPQIKEIIRVPKEPIVTLGKVSKKRKRPSNPKNPEEGWDDNTETMGIVKDYVTGEEVERRVAWTSKMVQPKQAANSDWLFQKIFGDGDFIAAGQLVIPPKGRKPSKGSKDNTYVFYVVEGAISLQIHETDLVLATGGMFLVPRGNTYFIENICDRNAKLFFTQARKVPMSDEEFSDRMAQSVPPSVRPRFSDSAGPSVDPRGGKSSSAAVPPVKKEKKGTGNKRAASTKV</sequence>
<feature type="region of interest" description="Disordered" evidence="7">
    <location>
        <begin position="1"/>
        <end position="30"/>
    </location>
</feature>
<dbReference type="GO" id="GO:0019237">
    <property type="term" value="F:centromeric DNA binding"/>
    <property type="evidence" value="ECO:0007669"/>
    <property type="project" value="InterPro"/>
</dbReference>
<feature type="region of interest" description="Disordered" evidence="7">
    <location>
        <begin position="520"/>
        <end position="578"/>
    </location>
</feature>
<dbReference type="GO" id="GO:0051455">
    <property type="term" value="P:spindle attachment to meiosis I kinetochore"/>
    <property type="evidence" value="ECO:0007669"/>
    <property type="project" value="TreeGrafter"/>
</dbReference>
<dbReference type="EMBL" id="GL945439">
    <property type="protein sequence ID" value="EGO21239.1"/>
    <property type="molecule type" value="Genomic_DNA"/>
</dbReference>
<accession>F8P723</accession>
<comment type="subcellular location">
    <subcellularLocation>
        <location evidence="1">Nucleus</location>
    </subcellularLocation>
</comment>
<dbReference type="Gene3D" id="2.60.120.10">
    <property type="entry name" value="Jelly Rolls"/>
    <property type="match status" value="1"/>
</dbReference>
<evidence type="ECO:0000256" key="5">
    <source>
        <dbReference type="ARBA" id="ARBA00057947"/>
    </source>
</evidence>
<feature type="region of interest" description="Disordered" evidence="7">
    <location>
        <begin position="114"/>
        <end position="323"/>
    </location>
</feature>
<dbReference type="AlphaFoldDB" id="F8P723"/>
<dbReference type="RefSeq" id="XP_007322196.1">
    <property type="nucleotide sequence ID" value="XM_007322134.1"/>
</dbReference>
<evidence type="ECO:0000256" key="7">
    <source>
        <dbReference type="SAM" id="MobiDB-lite"/>
    </source>
</evidence>
<dbReference type="GO" id="GO:0051382">
    <property type="term" value="P:kinetochore assembly"/>
    <property type="evidence" value="ECO:0007669"/>
    <property type="project" value="InterPro"/>
</dbReference>
<proteinExistence type="inferred from homology"/>
<feature type="compositionally biased region" description="Acidic residues" evidence="7">
    <location>
        <begin position="209"/>
        <end position="223"/>
    </location>
</feature>
<evidence type="ECO:0000259" key="8">
    <source>
        <dbReference type="Pfam" id="PF11699"/>
    </source>
</evidence>
<dbReference type="GeneID" id="18820760"/>
<dbReference type="HOGENOM" id="CLU_022335_0_0_1"/>
<dbReference type="GO" id="GO:0000776">
    <property type="term" value="C:kinetochore"/>
    <property type="evidence" value="ECO:0007669"/>
    <property type="project" value="InterPro"/>
</dbReference>
<comment type="similarity">
    <text evidence="2">Belongs to the CENP-C/MIF2 family.</text>
</comment>
<keyword evidence="4" id="KW-0539">Nucleus</keyword>
<dbReference type="CDD" id="cd06993">
    <property type="entry name" value="cupin_CENP-C_C"/>
    <property type="match status" value="1"/>
</dbReference>
<feature type="compositionally biased region" description="Acidic residues" evidence="7">
    <location>
        <begin position="264"/>
        <end position="278"/>
    </location>
</feature>
<reference evidence="9" key="1">
    <citation type="submission" date="2011-04" db="EMBL/GenBank/DDBJ databases">
        <title>Evolution of plant cell wall degrading machinery underlies the functional diversity of forest fungi.</title>
        <authorList>
            <consortium name="US DOE Joint Genome Institute (JGI-PGF)"/>
            <person name="Eastwood D.C."/>
            <person name="Floudas D."/>
            <person name="Binder M."/>
            <person name="Majcherczyk A."/>
            <person name="Schneider P."/>
            <person name="Aerts A."/>
            <person name="Asiegbu F.O."/>
            <person name="Baker S.E."/>
            <person name="Barry K."/>
            <person name="Bendiksby M."/>
            <person name="Blumentritt M."/>
            <person name="Coutinho P.M."/>
            <person name="Cullen D."/>
            <person name="Cullen D."/>
            <person name="Gathman A."/>
            <person name="Goodell B."/>
            <person name="Henrissat B."/>
            <person name="Ihrmark K."/>
            <person name="Kauserud H."/>
            <person name="Kohler A."/>
            <person name="LaButti K."/>
            <person name="Lapidus A."/>
            <person name="Lavin J.L."/>
            <person name="Lee Y.-H."/>
            <person name="Lindquist E."/>
            <person name="Lilly W."/>
            <person name="Lucas S."/>
            <person name="Morin E."/>
            <person name="Murat C."/>
            <person name="Oguiza J.A."/>
            <person name="Park J."/>
            <person name="Pisabarro A.G."/>
            <person name="Riley R."/>
            <person name="Rosling A."/>
            <person name="Salamov A."/>
            <person name="Schmidt O."/>
            <person name="Schmutz J."/>
            <person name="Skrede I."/>
            <person name="Stenlid J."/>
            <person name="Wiebenga A."/>
            <person name="Xie X."/>
            <person name="Kues U."/>
            <person name="Hibbett D.S."/>
            <person name="Hoffmeister D."/>
            <person name="Hogberg N."/>
            <person name="Martin F."/>
            <person name="Grigoriev I.V."/>
            <person name="Watkinson S.C."/>
        </authorList>
    </citation>
    <scope>NUCLEOTIDE SEQUENCE</scope>
    <source>
        <strain evidence="9">S7.9</strain>
    </source>
</reference>
<dbReference type="GO" id="GO:0005634">
    <property type="term" value="C:nucleus"/>
    <property type="evidence" value="ECO:0007669"/>
    <property type="project" value="UniProtKB-SubCell"/>
</dbReference>
<dbReference type="SUPFAM" id="SSF51182">
    <property type="entry name" value="RmlC-like cupins"/>
    <property type="match status" value="1"/>
</dbReference>
<evidence type="ECO:0000256" key="2">
    <source>
        <dbReference type="ARBA" id="ARBA00010291"/>
    </source>
</evidence>
<name>F8P723_SERL9</name>
<dbReference type="InterPro" id="IPR014710">
    <property type="entry name" value="RmlC-like_jellyroll"/>
</dbReference>
<dbReference type="PANTHER" id="PTHR16684">
    <property type="entry name" value="CENTROMERE PROTEIN C"/>
    <property type="match status" value="1"/>
</dbReference>
<dbReference type="InterPro" id="IPR011051">
    <property type="entry name" value="RmlC_Cupin_sf"/>
</dbReference>
<feature type="compositionally biased region" description="Polar residues" evidence="7">
    <location>
        <begin position="191"/>
        <end position="208"/>
    </location>
</feature>
<protein>
    <recommendedName>
        <fullName evidence="6">CENP-C homolog</fullName>
    </recommendedName>
</protein>
<dbReference type="GO" id="GO:0051315">
    <property type="term" value="P:attachment of mitotic spindle microtubules to kinetochore"/>
    <property type="evidence" value="ECO:0007669"/>
    <property type="project" value="TreeGrafter"/>
</dbReference>
<evidence type="ECO:0000256" key="1">
    <source>
        <dbReference type="ARBA" id="ARBA00004123"/>
    </source>
</evidence>
<feature type="compositionally biased region" description="Polar residues" evidence="7">
    <location>
        <begin position="159"/>
        <end position="168"/>
    </location>
</feature>
<dbReference type="OrthoDB" id="1939643at2759"/>
<dbReference type="FunFam" id="2.60.120.10:FF:000033">
    <property type="entry name" value="Centromere protein C 1"/>
    <property type="match status" value="1"/>
</dbReference>
<keyword evidence="3" id="KW-0238">DNA-binding</keyword>
<feature type="compositionally biased region" description="Acidic residues" evidence="7">
    <location>
        <begin position="174"/>
        <end position="188"/>
    </location>
</feature>
<feature type="compositionally biased region" description="Polar residues" evidence="7">
    <location>
        <begin position="114"/>
        <end position="125"/>
    </location>
</feature>
<evidence type="ECO:0000256" key="6">
    <source>
        <dbReference type="ARBA" id="ARBA00075033"/>
    </source>
</evidence>
<organism>
    <name type="scientific">Serpula lacrymans var. lacrymans (strain S7.9)</name>
    <name type="common">Dry rot fungus</name>
    <dbReference type="NCBI Taxonomy" id="578457"/>
    <lineage>
        <taxon>Eukaryota</taxon>
        <taxon>Fungi</taxon>
        <taxon>Dikarya</taxon>
        <taxon>Basidiomycota</taxon>
        <taxon>Agaricomycotina</taxon>
        <taxon>Agaricomycetes</taxon>
        <taxon>Agaricomycetidae</taxon>
        <taxon>Boletales</taxon>
        <taxon>Coniophorineae</taxon>
        <taxon>Serpulaceae</taxon>
        <taxon>Serpula</taxon>
    </lineage>
</organism>
<dbReference type="InterPro" id="IPR025974">
    <property type="entry name" value="Mif2/CENP-C_cupin"/>
</dbReference>
<evidence type="ECO:0000256" key="4">
    <source>
        <dbReference type="ARBA" id="ARBA00023242"/>
    </source>
</evidence>
<dbReference type="Proteomes" id="UP000008064">
    <property type="component" value="Unassembled WGS sequence"/>
</dbReference>
<comment type="function">
    <text evidence="5">Component of the kinetochore, a multiprotein complex that assembles on centromeric DNA and attaches chromosomes to spindle microtubules, mediating chromosome segregation and sister chromatid segregation during meiosis and mitosis. Component of the inner kinetochore constitutive centromere-associated network (CCAN), which serves as a structural platform for outer kinetochore assembly.</text>
</comment>
<evidence type="ECO:0000256" key="3">
    <source>
        <dbReference type="ARBA" id="ARBA00023125"/>
    </source>
</evidence>
<dbReference type="KEGG" id="sla:SERLADRAFT_476177"/>
<gene>
    <name evidence="9" type="ORF">SERLADRAFT_476177</name>
</gene>
<dbReference type="InterPro" id="IPR028386">
    <property type="entry name" value="CENP-C/Mif2/cnp3"/>
</dbReference>
<feature type="region of interest" description="Disordered" evidence="7">
    <location>
        <begin position="368"/>
        <end position="390"/>
    </location>
</feature>